<dbReference type="EMBL" id="JADOGI010000108">
    <property type="protein sequence ID" value="MBF8190009.1"/>
    <property type="molecule type" value="Genomic_DNA"/>
</dbReference>
<proteinExistence type="predicted"/>
<feature type="domain" description="4-oxalocrotonate tautomerase-like" evidence="2">
    <location>
        <begin position="2"/>
        <end position="54"/>
    </location>
</feature>
<comment type="caution">
    <text evidence="3">The sequence shown here is derived from an EMBL/GenBank/DDBJ whole genome shotgun (WGS) entry which is preliminary data.</text>
</comment>
<evidence type="ECO:0000313" key="3">
    <source>
        <dbReference type="EMBL" id="MBF8190009.1"/>
    </source>
</evidence>
<name>A0A931EZM8_9ACTN</name>
<dbReference type="Gene3D" id="3.30.429.10">
    <property type="entry name" value="Macrophage Migration Inhibitory Factor"/>
    <property type="match status" value="2"/>
</dbReference>
<dbReference type="InterPro" id="IPR014347">
    <property type="entry name" value="Tautomerase/MIF_sf"/>
</dbReference>
<dbReference type="AlphaFoldDB" id="A0A931EZM8"/>
<dbReference type="InterPro" id="IPR004370">
    <property type="entry name" value="4-OT-like_dom"/>
</dbReference>
<dbReference type="SUPFAM" id="SSF55331">
    <property type="entry name" value="Tautomerase/MIF"/>
    <property type="match status" value="1"/>
</dbReference>
<evidence type="ECO:0000313" key="4">
    <source>
        <dbReference type="Proteomes" id="UP000605361"/>
    </source>
</evidence>
<dbReference type="GO" id="GO:0016853">
    <property type="term" value="F:isomerase activity"/>
    <property type="evidence" value="ECO:0007669"/>
    <property type="project" value="UniProtKB-KW"/>
</dbReference>
<evidence type="ECO:0000259" key="2">
    <source>
        <dbReference type="Pfam" id="PF01361"/>
    </source>
</evidence>
<organism evidence="3 4">
    <name type="scientific">Nonomuraea cypriaca</name>
    <dbReference type="NCBI Taxonomy" id="1187855"/>
    <lineage>
        <taxon>Bacteria</taxon>
        <taxon>Bacillati</taxon>
        <taxon>Actinomycetota</taxon>
        <taxon>Actinomycetes</taxon>
        <taxon>Streptosporangiales</taxon>
        <taxon>Streptosporangiaceae</taxon>
        <taxon>Nonomuraea</taxon>
    </lineage>
</organism>
<accession>A0A931EZM8</accession>
<dbReference type="Pfam" id="PF01361">
    <property type="entry name" value="Tautomerase"/>
    <property type="match status" value="1"/>
</dbReference>
<protein>
    <submittedName>
        <fullName evidence="3">Tautomerase family protein</fullName>
    </submittedName>
</protein>
<sequence>MPIIFVDGPPGLSENAKKELAQEVTKAADEAYHVPDVRVWLREYPAGSYAQDGVLGARVRPIATLEAPELSSIDAKRTMVERINAALAEAYDGLADTENIMVFINGYPLEQVGGAGRMQSDVPEMVDLAKQLAS</sequence>
<evidence type="ECO:0000256" key="1">
    <source>
        <dbReference type="ARBA" id="ARBA00023235"/>
    </source>
</evidence>
<dbReference type="Proteomes" id="UP000605361">
    <property type="component" value="Unassembled WGS sequence"/>
</dbReference>
<gene>
    <name evidence="3" type="ORF">ITP53_30645</name>
</gene>
<keyword evidence="4" id="KW-1185">Reference proteome</keyword>
<reference evidence="3" key="1">
    <citation type="submission" date="2020-11" db="EMBL/GenBank/DDBJ databases">
        <title>Whole-genome analyses of Nonomuraea sp. K274.</title>
        <authorList>
            <person name="Veyisoglu A."/>
        </authorList>
    </citation>
    <scope>NUCLEOTIDE SEQUENCE</scope>
    <source>
        <strain evidence="3">K274</strain>
    </source>
</reference>
<dbReference type="RefSeq" id="WP_195898935.1">
    <property type="nucleotide sequence ID" value="NZ_JADOGI010000108.1"/>
</dbReference>
<keyword evidence="1" id="KW-0413">Isomerase</keyword>